<evidence type="ECO:0000256" key="2">
    <source>
        <dbReference type="ARBA" id="ARBA00022525"/>
    </source>
</evidence>
<comment type="caution">
    <text evidence="5">The sequence shown here is derived from an EMBL/GenBank/DDBJ whole genome shotgun (WGS) entry which is preliminary data.</text>
</comment>
<dbReference type="InterPro" id="IPR027797">
    <property type="entry name" value="PT-TG_dom"/>
</dbReference>
<dbReference type="OrthoDB" id="582519at2"/>
<keyword evidence="3" id="KW-0732">Signal</keyword>
<feature type="signal peptide" evidence="3">
    <location>
        <begin position="1"/>
        <end position="29"/>
    </location>
</feature>
<proteinExistence type="predicted"/>
<dbReference type="Proteomes" id="UP000287830">
    <property type="component" value="Unassembled WGS sequence"/>
</dbReference>
<evidence type="ECO:0000313" key="5">
    <source>
        <dbReference type="EMBL" id="GCD39170.1"/>
    </source>
</evidence>
<evidence type="ECO:0000256" key="1">
    <source>
        <dbReference type="ARBA" id="ARBA00004613"/>
    </source>
</evidence>
<dbReference type="AlphaFoldDB" id="A0A7U9Q1R9"/>
<dbReference type="Pfam" id="PF14449">
    <property type="entry name" value="PT-TG"/>
    <property type="match status" value="1"/>
</dbReference>
<protein>
    <recommendedName>
        <fullName evidence="4">Pre-toxin TG domain-containing protein</fullName>
    </recommendedName>
</protein>
<organism evidence="5 6">
    <name type="scientific">Streptomyces chrestomyceticus JCM 4735</name>
    <dbReference type="NCBI Taxonomy" id="1306181"/>
    <lineage>
        <taxon>Bacteria</taxon>
        <taxon>Bacillati</taxon>
        <taxon>Actinomycetota</taxon>
        <taxon>Actinomycetes</taxon>
        <taxon>Kitasatosporales</taxon>
        <taxon>Streptomycetaceae</taxon>
        <taxon>Streptomyces</taxon>
    </lineage>
</organism>
<dbReference type="RefSeq" id="WP_125048197.1">
    <property type="nucleotide sequence ID" value="NZ_BHZC01000001.1"/>
</dbReference>
<feature type="domain" description="Pre-toxin TG" evidence="4">
    <location>
        <begin position="353"/>
        <end position="407"/>
    </location>
</feature>
<dbReference type="GO" id="GO:0005576">
    <property type="term" value="C:extracellular region"/>
    <property type="evidence" value="ECO:0007669"/>
    <property type="project" value="UniProtKB-SubCell"/>
</dbReference>
<evidence type="ECO:0000256" key="3">
    <source>
        <dbReference type="SAM" id="SignalP"/>
    </source>
</evidence>
<name>A0A7U9Q1R9_9ACTN</name>
<accession>A0A7U9Q1R9</accession>
<feature type="chain" id="PRO_5030994644" description="Pre-toxin TG domain-containing protein" evidence="3">
    <location>
        <begin position="30"/>
        <end position="528"/>
    </location>
</feature>
<evidence type="ECO:0000313" key="6">
    <source>
        <dbReference type="Proteomes" id="UP000287830"/>
    </source>
</evidence>
<evidence type="ECO:0000259" key="4">
    <source>
        <dbReference type="Pfam" id="PF14449"/>
    </source>
</evidence>
<dbReference type="SUPFAM" id="SSF58104">
    <property type="entry name" value="Methyl-accepting chemotaxis protein (MCP) signaling domain"/>
    <property type="match status" value="1"/>
</dbReference>
<dbReference type="GeneID" id="95625706"/>
<dbReference type="EMBL" id="BHZC01000001">
    <property type="protein sequence ID" value="GCD39170.1"/>
    <property type="molecule type" value="Genomic_DNA"/>
</dbReference>
<comment type="subcellular location">
    <subcellularLocation>
        <location evidence="1">Secreted</location>
    </subcellularLocation>
</comment>
<dbReference type="Gene3D" id="1.10.287.950">
    <property type="entry name" value="Methyl-accepting chemotaxis protein"/>
    <property type="match status" value="1"/>
</dbReference>
<gene>
    <name evidence="5" type="ORF">OEIGOIKO_06999</name>
</gene>
<keyword evidence="2" id="KW-0964">Secreted</keyword>
<reference evidence="5 6" key="1">
    <citation type="submission" date="2018-11" db="EMBL/GenBank/DDBJ databases">
        <title>Whole genome sequence of Streptomyces chrestomyceticus NBRC 13444(T).</title>
        <authorList>
            <person name="Komaki H."/>
            <person name="Tamura T."/>
        </authorList>
    </citation>
    <scope>NUCLEOTIDE SEQUENCE [LARGE SCALE GENOMIC DNA]</scope>
    <source>
        <strain evidence="5 6">NBRC 13444</strain>
    </source>
</reference>
<sequence>MKNRILSRIAALVLTLAIFVTGGMSQALAADQKETPSALKKCLAEPFGKKLECIKKNARTEAFALLGIVLYLGASYDWKEQADTQFPGLREKIAGVKGAAPLIEATMKEYIAAKEKKDPEAAEILKNLTATVDSQKRVLGNIRDIAQRSAQVAKLAGDLTVELAPVINEAANILSDPEIHTAFDMMNAGFKEMDEALYGLNSAVGDANDSMGGMNGAMGGMNGATGGLIGTVNRMVGTVNELIVAFDEMDRGLKVMNEGADEVNHGINGMIAGIDQANRGLRQMNQGIAEANRGMDQANRGVTGMNKAIDHINDSLKKPLALFGDHPFRDVDIDGAVDYLRGRASGEERVKRAVTSAVADLIPVEGDAKGVTEAITGTDVITGERLSPAERILGAVIFTRWIRAGKDVIAAEDLIKTIRAEKTAGKIDGWLSRQAWDKVPSHLKPFEKATNKGVGYRWNNGKGDGVRIDKGNPNNSQVIQQEDHVVINSGGKVIGRNGKPLDGSIKTNPEQAHIPLSEWLKWKEWNKP</sequence>